<dbReference type="AlphaFoldDB" id="A5DML1"/>
<evidence type="ECO:0000259" key="8">
    <source>
        <dbReference type="PROSITE" id="PS50016"/>
    </source>
</evidence>
<dbReference type="GeneID" id="5125143"/>
<dbReference type="PROSITE" id="PS01359">
    <property type="entry name" value="ZF_PHD_1"/>
    <property type="match status" value="1"/>
</dbReference>
<dbReference type="FunCoup" id="A5DML1">
    <property type="interactions" value="100"/>
</dbReference>
<dbReference type="Proteomes" id="UP000001997">
    <property type="component" value="Unassembled WGS sequence"/>
</dbReference>
<name>A5DML1_PICGU</name>
<keyword evidence="3 6" id="KW-0863">Zinc-finger</keyword>
<dbReference type="GO" id="GO:0045893">
    <property type="term" value="P:positive regulation of DNA-templated transcription"/>
    <property type="evidence" value="ECO:0007669"/>
    <property type="project" value="TreeGrafter"/>
</dbReference>
<dbReference type="InterPro" id="IPR037869">
    <property type="entry name" value="Spp1/CFP1"/>
</dbReference>
<dbReference type="KEGG" id="pgu:PGUG_04512"/>
<evidence type="ECO:0000256" key="5">
    <source>
        <dbReference type="ARBA" id="ARBA00023242"/>
    </source>
</evidence>
<dbReference type="SUPFAM" id="SSF57903">
    <property type="entry name" value="FYVE/PHD zinc finger"/>
    <property type="match status" value="1"/>
</dbReference>
<dbReference type="eggNOG" id="KOG1632">
    <property type="taxonomic scope" value="Eukaryota"/>
</dbReference>
<dbReference type="InterPro" id="IPR019787">
    <property type="entry name" value="Znf_PHD-finger"/>
</dbReference>
<dbReference type="GO" id="GO:0048188">
    <property type="term" value="C:Set1C/COMPASS complex"/>
    <property type="evidence" value="ECO:0007669"/>
    <property type="project" value="InterPro"/>
</dbReference>
<evidence type="ECO:0000256" key="4">
    <source>
        <dbReference type="ARBA" id="ARBA00022833"/>
    </source>
</evidence>
<dbReference type="Gene3D" id="3.30.40.10">
    <property type="entry name" value="Zinc/RING finger domain, C3HC4 (zinc finger)"/>
    <property type="match status" value="1"/>
</dbReference>
<keyword evidence="5" id="KW-0539">Nucleus</keyword>
<comment type="subcellular location">
    <subcellularLocation>
        <location evidence="1">Nucleus</location>
    </subcellularLocation>
</comment>
<keyword evidence="10" id="KW-1185">Reference proteome</keyword>
<dbReference type="InterPro" id="IPR001965">
    <property type="entry name" value="Znf_PHD"/>
</dbReference>
<dbReference type="GO" id="GO:0008270">
    <property type="term" value="F:zinc ion binding"/>
    <property type="evidence" value="ECO:0007669"/>
    <property type="project" value="UniProtKB-KW"/>
</dbReference>
<dbReference type="OMA" id="SEELFCI"/>
<protein>
    <recommendedName>
        <fullName evidence="8">PHD-type domain-containing protein</fullName>
    </recommendedName>
</protein>
<evidence type="ECO:0000256" key="1">
    <source>
        <dbReference type="ARBA" id="ARBA00004123"/>
    </source>
</evidence>
<feature type="region of interest" description="Disordered" evidence="7">
    <location>
        <begin position="1"/>
        <end position="20"/>
    </location>
</feature>
<dbReference type="SMART" id="SM00249">
    <property type="entry name" value="PHD"/>
    <property type="match status" value="1"/>
</dbReference>
<dbReference type="VEuPathDB" id="FungiDB:PGUG_04512"/>
<dbReference type="Pfam" id="PF00628">
    <property type="entry name" value="PHD"/>
    <property type="match status" value="1"/>
</dbReference>
<feature type="domain" description="PHD-type" evidence="8">
    <location>
        <begin position="40"/>
        <end position="91"/>
    </location>
</feature>
<dbReference type="InParanoid" id="A5DML1"/>
<accession>A5DML1</accession>
<proteinExistence type="predicted"/>
<dbReference type="InterPro" id="IPR019786">
    <property type="entry name" value="Zinc_finger_PHD-type_CS"/>
</dbReference>
<reference evidence="9 10" key="1">
    <citation type="journal article" date="2009" name="Nature">
        <title>Evolution of pathogenicity and sexual reproduction in eight Candida genomes.</title>
        <authorList>
            <person name="Butler G."/>
            <person name="Rasmussen M.D."/>
            <person name="Lin M.F."/>
            <person name="Santos M.A."/>
            <person name="Sakthikumar S."/>
            <person name="Munro C.A."/>
            <person name="Rheinbay E."/>
            <person name="Grabherr M."/>
            <person name="Forche A."/>
            <person name="Reedy J.L."/>
            <person name="Agrafioti I."/>
            <person name="Arnaud M.B."/>
            <person name="Bates S."/>
            <person name="Brown A.J."/>
            <person name="Brunke S."/>
            <person name="Costanzo M.C."/>
            <person name="Fitzpatrick D.A."/>
            <person name="de Groot P.W."/>
            <person name="Harris D."/>
            <person name="Hoyer L.L."/>
            <person name="Hube B."/>
            <person name="Klis F.M."/>
            <person name="Kodira C."/>
            <person name="Lennard N."/>
            <person name="Logue M.E."/>
            <person name="Martin R."/>
            <person name="Neiman A.M."/>
            <person name="Nikolaou E."/>
            <person name="Quail M.A."/>
            <person name="Quinn J."/>
            <person name="Santos M.C."/>
            <person name="Schmitzberger F.F."/>
            <person name="Sherlock G."/>
            <person name="Shah P."/>
            <person name="Silverstein K.A."/>
            <person name="Skrzypek M.S."/>
            <person name="Soll D."/>
            <person name="Staggs R."/>
            <person name="Stansfield I."/>
            <person name="Stumpf M.P."/>
            <person name="Sudbery P.E."/>
            <person name="Srikantha T."/>
            <person name="Zeng Q."/>
            <person name="Berman J."/>
            <person name="Berriman M."/>
            <person name="Heitman J."/>
            <person name="Gow N.A."/>
            <person name="Lorenz M.C."/>
            <person name="Birren B.W."/>
            <person name="Kellis M."/>
            <person name="Cuomo C.A."/>
        </authorList>
    </citation>
    <scope>NUCLEOTIDE SEQUENCE [LARGE SCALE GENOMIC DNA]</scope>
    <source>
        <strain evidence="10">ATCC 6260 / CBS 566 / DSM 6381 / JCM 1539 / NBRC 10279 / NRRL Y-324</strain>
    </source>
</reference>
<dbReference type="PROSITE" id="PS50016">
    <property type="entry name" value="ZF_PHD_2"/>
    <property type="match status" value="1"/>
</dbReference>
<gene>
    <name evidence="9" type="ORF">PGUG_04512</name>
</gene>
<evidence type="ECO:0000313" key="9">
    <source>
        <dbReference type="EMBL" id="EDK40414.2"/>
    </source>
</evidence>
<dbReference type="OrthoDB" id="436852at2759"/>
<keyword evidence="2" id="KW-0479">Metal-binding</keyword>
<sequence length="360" mass="41890">MTEESKKPAPKRKEEDDSDDIAKQYKRFTSAAKFNLNSEEVYCICRRPDHGGELMISCDGCEEWFHFRCMKLDPELSRLIARFFCKFCEWKGVGETRWKRRCRLKGCLEPVRPEKNSKYCSDEHGVQFMRQLLMSSSKSATQSDIKALLDAVENVDQFHTLGTQFPELPEVKVYHERGDNLSQFPENVQDELKQLQGKLNRVTEGIESCNVRLAFLAKLKEKHKIINSKVMEASGSGGKRKKYELCLFDKNVKSGIETSGEQIHKLIDSSDIYADFEEEIDAIVQKYKSREQDESEDVWYNNHLCVEDKRRCPRHNGWFNLVQDGVLREADMFAIQKSNLENEVSTVLRNYSMTIYEDTK</sequence>
<dbReference type="STRING" id="294746.A5DML1"/>
<evidence type="ECO:0000256" key="7">
    <source>
        <dbReference type="SAM" id="MobiDB-lite"/>
    </source>
</evidence>
<evidence type="ECO:0000256" key="2">
    <source>
        <dbReference type="ARBA" id="ARBA00022723"/>
    </source>
</evidence>
<evidence type="ECO:0000256" key="6">
    <source>
        <dbReference type="PROSITE-ProRule" id="PRU00146"/>
    </source>
</evidence>
<evidence type="ECO:0000256" key="3">
    <source>
        <dbReference type="ARBA" id="ARBA00022771"/>
    </source>
</evidence>
<keyword evidence="4" id="KW-0862">Zinc</keyword>
<dbReference type="PANTHER" id="PTHR46174">
    <property type="entry name" value="CXXC-TYPE ZINC FINGER PROTEIN 1"/>
    <property type="match status" value="1"/>
</dbReference>
<dbReference type="EMBL" id="CH408159">
    <property type="protein sequence ID" value="EDK40414.2"/>
    <property type="molecule type" value="Genomic_DNA"/>
</dbReference>
<evidence type="ECO:0000313" key="10">
    <source>
        <dbReference type="Proteomes" id="UP000001997"/>
    </source>
</evidence>
<dbReference type="InterPro" id="IPR011011">
    <property type="entry name" value="Znf_FYVE_PHD"/>
</dbReference>
<dbReference type="PANTHER" id="PTHR46174:SF1">
    <property type="entry name" value="CXXC-TYPE ZINC FINGER PROTEIN 1"/>
    <property type="match status" value="1"/>
</dbReference>
<dbReference type="RefSeq" id="XP_001483783.2">
    <property type="nucleotide sequence ID" value="XM_001483733.1"/>
</dbReference>
<organism evidence="9 10">
    <name type="scientific">Meyerozyma guilliermondii (strain ATCC 6260 / CBS 566 / DSM 6381 / JCM 1539 / NBRC 10279 / NRRL Y-324)</name>
    <name type="common">Yeast</name>
    <name type="synonym">Candida guilliermondii</name>
    <dbReference type="NCBI Taxonomy" id="294746"/>
    <lineage>
        <taxon>Eukaryota</taxon>
        <taxon>Fungi</taxon>
        <taxon>Dikarya</taxon>
        <taxon>Ascomycota</taxon>
        <taxon>Saccharomycotina</taxon>
        <taxon>Pichiomycetes</taxon>
        <taxon>Debaryomycetaceae</taxon>
        <taxon>Meyerozyma</taxon>
    </lineage>
</organism>
<dbReference type="InterPro" id="IPR013083">
    <property type="entry name" value="Znf_RING/FYVE/PHD"/>
</dbReference>
<dbReference type="HOGENOM" id="CLU_045707_0_0_1"/>